<evidence type="ECO:0000313" key="3">
    <source>
        <dbReference type="EMBL" id="EHL02072.1"/>
    </source>
</evidence>
<organism evidence="3 4">
    <name type="scientific">Glarea lozoyensis (strain ATCC 74030 / MF5533)</name>
    <dbReference type="NCBI Taxonomy" id="1104152"/>
    <lineage>
        <taxon>Eukaryota</taxon>
        <taxon>Fungi</taxon>
        <taxon>Dikarya</taxon>
        <taxon>Ascomycota</taxon>
        <taxon>Pezizomycotina</taxon>
        <taxon>Leotiomycetes</taxon>
        <taxon>Helotiales</taxon>
        <taxon>Helotiaceae</taxon>
        <taxon>Glarea</taxon>
    </lineage>
</organism>
<accession>H0EHP3</accession>
<sequence>MKNSIPRSSQPSQSQRPKPGYGKATPKKKDPYITGYKFSQPRREHFQYGYLTPFIEPDNLPPSPFKSGNAVFNDATLRQTLHMSLAFDRVRLQISNTFGGTDLTITAASLALPRTDKAGVNNIHIETLKPLTFSNGSPSITIPKGKTAYTDPLDFYHIAAQSTLSVSLYLKNGQSVVNQAAGGNAVLSGGLGPTLLSRYTRDGITQQGVKYLMIFEGVNDIGGSSTDASTQSSIGDRLISAFKQITSDAHKAGLITIGATITPFGGSGQSYSNPEREKTRVKVNKWILNSGGAFDKVVDFAAAVGNPGNVAQLANKYDGGDHLHPNVDGYITMANAFDMSIFK</sequence>
<name>H0EHP3_GLAL7</name>
<feature type="region of interest" description="Disordered" evidence="1">
    <location>
        <begin position="1"/>
        <end position="33"/>
    </location>
</feature>
<evidence type="ECO:0000313" key="4">
    <source>
        <dbReference type="Proteomes" id="UP000005446"/>
    </source>
</evidence>
<protein>
    <recommendedName>
        <fullName evidence="2">SGNH hydrolase-type esterase domain-containing protein</fullName>
    </recommendedName>
</protein>
<dbReference type="PANTHER" id="PTHR43784">
    <property type="entry name" value="GDSL-LIKE LIPASE/ACYLHYDROLASE, PUTATIVE (AFU_ORTHOLOGUE AFUA_2G00820)-RELATED"/>
    <property type="match status" value="1"/>
</dbReference>
<evidence type="ECO:0000256" key="1">
    <source>
        <dbReference type="SAM" id="MobiDB-lite"/>
    </source>
</evidence>
<dbReference type="Proteomes" id="UP000005446">
    <property type="component" value="Unassembled WGS sequence"/>
</dbReference>
<feature type="compositionally biased region" description="Low complexity" evidence="1">
    <location>
        <begin position="1"/>
        <end position="17"/>
    </location>
</feature>
<dbReference type="Gene3D" id="3.40.50.1110">
    <property type="entry name" value="SGNH hydrolase"/>
    <property type="match status" value="1"/>
</dbReference>
<dbReference type="InterPro" id="IPR036514">
    <property type="entry name" value="SGNH_hydro_sf"/>
</dbReference>
<dbReference type="SUPFAM" id="SSF52266">
    <property type="entry name" value="SGNH hydrolase"/>
    <property type="match status" value="1"/>
</dbReference>
<proteinExistence type="predicted"/>
<dbReference type="InterPro" id="IPR053140">
    <property type="entry name" value="GDSL_Rv0518-like"/>
</dbReference>
<dbReference type="InterPro" id="IPR013830">
    <property type="entry name" value="SGNH_hydro"/>
</dbReference>
<gene>
    <name evidence="3" type="ORF">M7I_2027</name>
</gene>
<feature type="domain" description="SGNH hydrolase-type esterase" evidence="2">
    <location>
        <begin position="172"/>
        <end position="330"/>
    </location>
</feature>
<comment type="caution">
    <text evidence="3">The sequence shown here is derived from an EMBL/GenBank/DDBJ whole genome shotgun (WGS) entry which is preliminary data.</text>
</comment>
<dbReference type="Pfam" id="PF13472">
    <property type="entry name" value="Lipase_GDSL_2"/>
    <property type="match status" value="1"/>
</dbReference>
<dbReference type="AlphaFoldDB" id="H0EHP3"/>
<keyword evidence="4" id="KW-1185">Reference proteome</keyword>
<reference evidence="3 4" key="1">
    <citation type="journal article" date="2012" name="Eukaryot. Cell">
        <title>Genome sequence of the fungus Glarea lozoyensis: the first genome sequence of a species from the Helotiaceae family.</title>
        <authorList>
            <person name="Youssar L."/>
            <person name="Gruening B.A."/>
            <person name="Erxleben A."/>
            <person name="Guenther S."/>
            <person name="Huettel W."/>
        </authorList>
    </citation>
    <scope>NUCLEOTIDE SEQUENCE [LARGE SCALE GENOMIC DNA]</scope>
    <source>
        <strain evidence="4">ATCC 74030 / MF5533</strain>
    </source>
</reference>
<evidence type="ECO:0000259" key="2">
    <source>
        <dbReference type="Pfam" id="PF13472"/>
    </source>
</evidence>
<dbReference type="HOGENOM" id="CLU_029872_0_1_1"/>
<dbReference type="OrthoDB" id="10071171at2759"/>
<dbReference type="EMBL" id="AGUE01000040">
    <property type="protein sequence ID" value="EHL02072.1"/>
    <property type="molecule type" value="Genomic_DNA"/>
</dbReference>
<dbReference type="PANTHER" id="PTHR43784:SF2">
    <property type="entry name" value="GDSL-LIKE LIPASE_ACYLHYDROLASE, PUTATIVE (AFU_ORTHOLOGUE AFUA_2G00820)-RELATED"/>
    <property type="match status" value="1"/>
</dbReference>
<dbReference type="InParanoid" id="H0EHP3"/>